<dbReference type="InterPro" id="IPR050542">
    <property type="entry name" value="Glycosyl_Hydrlase18_Chitinase"/>
</dbReference>
<dbReference type="OrthoDB" id="6020543at2759"/>
<proteinExistence type="predicted"/>
<dbReference type="Proteomes" id="UP001652660">
    <property type="component" value="Chromosome 11c"/>
</dbReference>
<keyword evidence="2 7" id="KW-0732">Signal</keyword>
<sequence length="290" mass="31830">MAASLQPLFSAITFLLLIASLIGSSEAAGIVRYWGRGHTEPKSVSEFCRREFATDVNIAFLEDFGSGQMPQLSIIHPRPSAADIESCQKHQTKVFISLAGPPRLSSVEDAEEVAAYIWNTYLGGQSSDRPFGKAVLDGVELHIHSGNTNYLDDLARALKGYPNVILAVAAECPIPDPALDATIKTGLVDQVRVEFFDNPSCQIRPPKDTSLLFRSWDRWSNYRGVNLLFLGIPISKDIAPEGGYIPPNVLVDDVLPYLKNSSVYGGIMVFPYLHHEVTFKSMLRSYAGAV</sequence>
<dbReference type="GeneID" id="113715380"/>
<keyword evidence="8" id="KW-1185">Reference proteome</keyword>
<reference evidence="8" key="1">
    <citation type="journal article" date="2025" name="Foods">
        <title>Unveiling the Microbial Signatures of Arabica Coffee Cherries: Insights into Ripeness Specific Diversity, Functional Traits, and Implications for Quality and Safety.</title>
        <authorList>
            <consortium name="RefSeq"/>
            <person name="Tenea G.N."/>
            <person name="Cifuentes V."/>
            <person name="Reyes P."/>
            <person name="Cevallos-Vallejos M."/>
        </authorList>
    </citation>
    <scope>NUCLEOTIDE SEQUENCE [LARGE SCALE GENOMIC DNA]</scope>
</reference>
<dbReference type="SUPFAM" id="SSF51445">
    <property type="entry name" value="(Trans)glycosidases"/>
    <property type="match status" value="1"/>
</dbReference>
<accession>A0A6P6UXW2</accession>
<protein>
    <submittedName>
        <fullName evidence="9">Acidic endochitinase-like</fullName>
    </submittedName>
</protein>
<comment type="catalytic activity">
    <reaction evidence="1">
        <text>Random endo-hydrolysis of N-acetyl-beta-D-glucosaminide (1-&gt;4)-beta-linkages in chitin and chitodextrins.</text>
        <dbReference type="EC" id="3.2.1.14"/>
    </reaction>
</comment>
<keyword evidence="4" id="KW-1015">Disulfide bond</keyword>
<dbReference type="GO" id="GO:0000272">
    <property type="term" value="P:polysaccharide catabolic process"/>
    <property type="evidence" value="ECO:0007669"/>
    <property type="project" value="UniProtKB-KW"/>
</dbReference>
<evidence type="ECO:0000256" key="4">
    <source>
        <dbReference type="ARBA" id="ARBA00023157"/>
    </source>
</evidence>
<keyword evidence="5" id="KW-0119">Carbohydrate metabolism</keyword>
<dbReference type="Gene3D" id="3.20.20.80">
    <property type="entry name" value="Glycosidases"/>
    <property type="match status" value="1"/>
</dbReference>
<gene>
    <name evidence="9" type="primary">LOC113715380</name>
</gene>
<feature type="signal peptide" evidence="7">
    <location>
        <begin position="1"/>
        <end position="27"/>
    </location>
</feature>
<evidence type="ECO:0000256" key="7">
    <source>
        <dbReference type="SAM" id="SignalP"/>
    </source>
</evidence>
<name>A0A6P6UXW2_COFAR</name>
<feature type="chain" id="PRO_5044650695" evidence="7">
    <location>
        <begin position="28"/>
        <end position="290"/>
    </location>
</feature>
<evidence type="ECO:0000256" key="3">
    <source>
        <dbReference type="ARBA" id="ARBA00023024"/>
    </source>
</evidence>
<keyword evidence="6" id="KW-0624">Polysaccharide degradation</keyword>
<organism evidence="8 9">
    <name type="scientific">Coffea arabica</name>
    <name type="common">Arabian coffee</name>
    <dbReference type="NCBI Taxonomy" id="13443"/>
    <lineage>
        <taxon>Eukaryota</taxon>
        <taxon>Viridiplantae</taxon>
        <taxon>Streptophyta</taxon>
        <taxon>Embryophyta</taxon>
        <taxon>Tracheophyta</taxon>
        <taxon>Spermatophyta</taxon>
        <taxon>Magnoliopsida</taxon>
        <taxon>eudicotyledons</taxon>
        <taxon>Gunneridae</taxon>
        <taxon>Pentapetalae</taxon>
        <taxon>asterids</taxon>
        <taxon>lamiids</taxon>
        <taxon>Gentianales</taxon>
        <taxon>Rubiaceae</taxon>
        <taxon>Ixoroideae</taxon>
        <taxon>Gardenieae complex</taxon>
        <taxon>Bertiereae - Coffeeae clade</taxon>
        <taxon>Coffeeae</taxon>
        <taxon>Coffea</taxon>
    </lineage>
</organism>
<evidence type="ECO:0000256" key="5">
    <source>
        <dbReference type="ARBA" id="ARBA00023277"/>
    </source>
</evidence>
<dbReference type="InterPro" id="IPR017853">
    <property type="entry name" value="GH"/>
</dbReference>
<dbReference type="GO" id="GO:0008843">
    <property type="term" value="F:endochitinase activity"/>
    <property type="evidence" value="ECO:0007669"/>
    <property type="project" value="UniProtKB-EC"/>
</dbReference>
<dbReference type="RefSeq" id="XP_027095365.1">
    <property type="nucleotide sequence ID" value="XM_027239564.2"/>
</dbReference>
<dbReference type="AlphaFoldDB" id="A0A6P6UXW2"/>
<dbReference type="GO" id="GO:0005576">
    <property type="term" value="C:extracellular region"/>
    <property type="evidence" value="ECO:0007669"/>
    <property type="project" value="TreeGrafter"/>
</dbReference>
<reference evidence="9" key="2">
    <citation type="submission" date="2025-08" db="UniProtKB">
        <authorList>
            <consortium name="RefSeq"/>
        </authorList>
    </citation>
    <scope>IDENTIFICATION</scope>
    <source>
        <tissue evidence="9">Leaves</tissue>
    </source>
</reference>
<evidence type="ECO:0000256" key="6">
    <source>
        <dbReference type="ARBA" id="ARBA00023326"/>
    </source>
</evidence>
<dbReference type="PANTHER" id="PTHR45708">
    <property type="entry name" value="ENDOCHITINASE"/>
    <property type="match status" value="1"/>
</dbReference>
<dbReference type="GO" id="GO:0006032">
    <property type="term" value="P:chitin catabolic process"/>
    <property type="evidence" value="ECO:0007669"/>
    <property type="project" value="UniProtKB-KW"/>
</dbReference>
<keyword evidence="3" id="KW-0146">Chitin degradation</keyword>
<evidence type="ECO:0000313" key="9">
    <source>
        <dbReference type="RefSeq" id="XP_027095365.1"/>
    </source>
</evidence>
<evidence type="ECO:0000256" key="2">
    <source>
        <dbReference type="ARBA" id="ARBA00022729"/>
    </source>
</evidence>
<evidence type="ECO:0000256" key="1">
    <source>
        <dbReference type="ARBA" id="ARBA00000822"/>
    </source>
</evidence>
<dbReference type="PANTHER" id="PTHR45708:SF22">
    <property type="entry name" value="ACIDIC ENDOCHITINASE"/>
    <property type="match status" value="1"/>
</dbReference>
<evidence type="ECO:0000313" key="8">
    <source>
        <dbReference type="Proteomes" id="UP001652660"/>
    </source>
</evidence>